<evidence type="ECO:0000313" key="3">
    <source>
        <dbReference type="EMBL" id="HFX13612.1"/>
    </source>
</evidence>
<comment type="caution">
    <text evidence="3">The sequence shown here is derived from an EMBL/GenBank/DDBJ whole genome shotgun (WGS) entry which is preliminary data.</text>
</comment>
<accession>A0A7C3MP20</accession>
<name>A0A7C3MP20_DICTH</name>
<evidence type="ECO:0000256" key="1">
    <source>
        <dbReference type="ARBA" id="ARBA00011643"/>
    </source>
</evidence>
<feature type="domain" description="DRTGG" evidence="2">
    <location>
        <begin position="6"/>
        <end position="101"/>
    </location>
</feature>
<reference evidence="3" key="1">
    <citation type="journal article" date="2020" name="mSystems">
        <title>Genome- and Community-Level Interaction Insights into Carbon Utilization and Element Cycling Functions of Hydrothermarchaeota in Hydrothermal Sediment.</title>
        <authorList>
            <person name="Zhou Z."/>
            <person name="Liu Y."/>
            <person name="Xu W."/>
            <person name="Pan J."/>
            <person name="Luo Z.H."/>
            <person name="Li M."/>
        </authorList>
    </citation>
    <scope>NUCLEOTIDE SEQUENCE [LARGE SCALE GENOMIC DNA]</scope>
    <source>
        <strain evidence="3">SpSt-81</strain>
    </source>
</reference>
<dbReference type="InterPro" id="IPR010766">
    <property type="entry name" value="DRTGG"/>
</dbReference>
<sequence>MNLKKVKEILKAEVLCLEEKLENEVLYVGATDLMSDALCLLEANSLLLTGLVTLQVIRTAEILDLAGVVFVRGKIPYQDVIEVAKKSGIPLLTTKYPMYEACGKLYVAGFQGKKVDFDI</sequence>
<dbReference type="Gene3D" id="3.40.1390.20">
    <property type="entry name" value="HprK N-terminal domain-like"/>
    <property type="match status" value="1"/>
</dbReference>
<dbReference type="Pfam" id="PF07085">
    <property type="entry name" value="DRTGG"/>
    <property type="match status" value="1"/>
</dbReference>
<evidence type="ECO:0000259" key="2">
    <source>
        <dbReference type="Pfam" id="PF07085"/>
    </source>
</evidence>
<comment type="subunit">
    <text evidence="1">Homohexamer.</text>
</comment>
<dbReference type="InterPro" id="IPR028979">
    <property type="entry name" value="Ser_kin/Pase_Hpr-like_N_sf"/>
</dbReference>
<proteinExistence type="predicted"/>
<dbReference type="EMBL" id="DTIN01000015">
    <property type="protein sequence ID" value="HFX13612.1"/>
    <property type="molecule type" value="Genomic_DNA"/>
</dbReference>
<dbReference type="SUPFAM" id="SSF75138">
    <property type="entry name" value="HprK N-terminal domain-like"/>
    <property type="match status" value="1"/>
</dbReference>
<gene>
    <name evidence="3" type="ORF">ENW00_05565</name>
</gene>
<dbReference type="AlphaFoldDB" id="A0A7C3MP20"/>
<protein>
    <recommendedName>
        <fullName evidence="2">DRTGG domain-containing protein</fullName>
    </recommendedName>
</protein>
<organism evidence="3">
    <name type="scientific">Dictyoglomus thermophilum</name>
    <dbReference type="NCBI Taxonomy" id="14"/>
    <lineage>
        <taxon>Bacteria</taxon>
        <taxon>Pseudomonadati</taxon>
        <taxon>Dictyoglomota</taxon>
        <taxon>Dictyoglomia</taxon>
        <taxon>Dictyoglomales</taxon>
        <taxon>Dictyoglomaceae</taxon>
        <taxon>Dictyoglomus</taxon>
    </lineage>
</organism>